<organism evidence="1 2">
    <name type="scientific">Terrabacter terrigena</name>
    <dbReference type="NCBI Taxonomy" id="574718"/>
    <lineage>
        <taxon>Bacteria</taxon>
        <taxon>Bacillati</taxon>
        <taxon>Actinomycetota</taxon>
        <taxon>Actinomycetes</taxon>
        <taxon>Micrococcales</taxon>
        <taxon>Intrasporangiaceae</taxon>
        <taxon>Terrabacter</taxon>
    </lineage>
</organism>
<proteinExistence type="predicted"/>
<evidence type="ECO:0000313" key="1">
    <source>
        <dbReference type="EMBL" id="MFD1055428.1"/>
    </source>
</evidence>
<comment type="caution">
    <text evidence="1">The sequence shown here is derived from an EMBL/GenBank/DDBJ whole genome shotgun (WGS) entry which is preliminary data.</text>
</comment>
<evidence type="ECO:0000313" key="2">
    <source>
        <dbReference type="Proteomes" id="UP001597046"/>
    </source>
</evidence>
<dbReference type="RefSeq" id="WP_386053465.1">
    <property type="nucleotide sequence ID" value="NZ_JBHTKH010000009.1"/>
</dbReference>
<accession>A0ABW3MXJ6</accession>
<dbReference type="Proteomes" id="UP001597046">
    <property type="component" value="Unassembled WGS sequence"/>
</dbReference>
<name>A0ABW3MXJ6_9MICO</name>
<sequence length="167" mass="17632">MKSFQPEELLTSSDLNTYCVNSIAARKTSNFSQASTVTIVDDNHLFATVAANSVYQFQSLLKYTSASATPGITYAWQGPAGATLSYRTIGLVVGATSQSNIATVPSSLGSTVSLGTLAGATEYIDMHGLLVVGGTGGTFKLQWAQQTSSATQTSLLQDSFFVLRRID</sequence>
<protein>
    <submittedName>
        <fullName evidence="1">Uncharacterized protein</fullName>
    </submittedName>
</protein>
<reference evidence="2" key="1">
    <citation type="journal article" date="2019" name="Int. J. Syst. Evol. Microbiol.">
        <title>The Global Catalogue of Microorganisms (GCM) 10K type strain sequencing project: providing services to taxonomists for standard genome sequencing and annotation.</title>
        <authorList>
            <consortium name="The Broad Institute Genomics Platform"/>
            <consortium name="The Broad Institute Genome Sequencing Center for Infectious Disease"/>
            <person name="Wu L."/>
            <person name="Ma J."/>
        </authorList>
    </citation>
    <scope>NUCLEOTIDE SEQUENCE [LARGE SCALE GENOMIC DNA]</scope>
    <source>
        <strain evidence="2">CCUG 57508</strain>
    </source>
</reference>
<keyword evidence="2" id="KW-1185">Reference proteome</keyword>
<dbReference type="EMBL" id="JBHTKH010000009">
    <property type="protein sequence ID" value="MFD1055428.1"/>
    <property type="molecule type" value="Genomic_DNA"/>
</dbReference>
<gene>
    <name evidence="1" type="ORF">ACFQ2V_14025</name>
</gene>